<dbReference type="Gene3D" id="3.30.70.270">
    <property type="match status" value="1"/>
</dbReference>
<protein>
    <recommendedName>
        <fullName evidence="3">Integrase catalytic domain-containing protein</fullName>
    </recommendedName>
</protein>
<sequence>MQRTPVAKNVPIGPAVNEAVDNEQVESGSHKSLSKSVRDSASVGSVSNRSRRSRQSAVSKTQSQIRALELVDELEEQELRASLEQDRILAEQRLEELKIQKDLELKREQKKAEFIKRKRERAIQISELRSGSGDSTCSSMQRVQNWIDRNDGMENAENIDHAGTEAVQRDIPEKGVNDVLCHAFKALQNRHVKDLPQFSGNINDWPIFENEFKMSTDEYNLTDRENLRRLNNALQGKARKAVECLLSAPENVSLIMRMLKSNFGRTEWVVANRLELLRNLDYVKEGNIESFRTFYNAVIGTAVALKNVNAEMYLMNPELISHLVEKLPLFSKQMWVRHKAFLLKQDTIVDFQVFSRWLEDEMENQLASLNPIFLNKKERRDDRRDVPFTRSKPPVLNVNARPADPQKTCPLCNANDHLSLVKCDKFAKLSVEQRRSAARSCNVCYICLKQDHSRRNCRSDRTCAVCNKNHHELVHSDRESKKPFRKFGNKDAEDVCHVNGRNVTTLLRVGKVRIRSHGKVQDVFALFDEGSSLSMIDSELADQMELSGPVSPVTYRWTNGILHNDSESKILSFQISGPSEQAKWYELDNMRTIKNMNLPRVNLDIDRIKRLYPLLDEEKLLMIQNATPKILIGSNNAGLIVPLKTVQYSERGLQLTRCHLGWTIHGAIEPGTTDIADQFHVFLCSNDQDLELNEMIKELYKVEDFGIRDQGPKMSEEDERALDIMNRTLNRCNDRFEVGQIYRYNNFVFPDSKPQALRRLNIMEKKMDADQNFAEQYCEKINAYIEKGYARKLRPDELDEPSNTWYLLHFSVVSANKFRLVMDAKAKSHGFSLNDLLLKGPDFVPPLIAVLMRGRQKKVAFMADIKEMFHQVRIREQDQHSQRFFWRGMNRTDPPEVYVMMAMIFGAVSSPSIAQFIKNFNAKELEDRLPGVVRPIVKQHYVDDYFDSTDTEEEAIDLVKNVIAAHEHGGFKLVKFVSNSDAVLQSLDPALRAEPSAEVHILGLQWNLSTDEFVFPLNFPKLDEALRSGTNIPTKRQLLQFMMSIFDPLNVLSPVTIHLKILFQDLWRLQIAWDDQIPDGLAPKWIEWLQQTAQLKEIRVPRYYFPEIPSFRSVELHAFSDASDKAFASVIYMVHRCPDKTHVALVMAKSRVAPLKSQTVPRLELQGCVLSSQMMKKILTDNGTNFAGANQELKNLVRTLDQQQIEETLSVRGIEWDFIPPGAPHFGGCWERLVRSVKTGLRAMLKERHPTDLVLRTTLCEVMNIVNNRPLTEVSDDPQEPEPITPNMLLLGRNNYMQYDHNFDESNLDCRAAYKHAQVFADRFWRKWVSAYRPELLKRQRWQDNRNYHEYRLGDFVMIVDESLHRGCWPKGLIEKVIHGPDGRIRTVVVRTARSTFTRPVSKIILLKATSVPAPENVTDSNEVMMTTMKRS</sequence>
<dbReference type="InterPro" id="IPR005312">
    <property type="entry name" value="DUF1759"/>
</dbReference>
<keyword evidence="5" id="KW-1185">Reference proteome</keyword>
<dbReference type="Pfam" id="PF03564">
    <property type="entry name" value="DUF1759"/>
    <property type="match status" value="1"/>
</dbReference>
<dbReference type="Gene3D" id="3.30.420.10">
    <property type="entry name" value="Ribonuclease H-like superfamily/Ribonuclease H"/>
    <property type="match status" value="1"/>
</dbReference>
<evidence type="ECO:0000256" key="2">
    <source>
        <dbReference type="SAM" id="MobiDB-lite"/>
    </source>
</evidence>
<dbReference type="RefSeq" id="XP_062710435.1">
    <property type="nucleotide sequence ID" value="XM_062854451.1"/>
</dbReference>
<dbReference type="PANTHER" id="PTHR47331:SF5">
    <property type="entry name" value="RIBONUCLEASE H"/>
    <property type="match status" value="1"/>
</dbReference>
<accession>A0ABM1XRJ4</accession>
<organism evidence="4 5">
    <name type="scientific">Aedes albopictus</name>
    <name type="common">Asian tiger mosquito</name>
    <name type="synonym">Stegomyia albopicta</name>
    <dbReference type="NCBI Taxonomy" id="7160"/>
    <lineage>
        <taxon>Eukaryota</taxon>
        <taxon>Metazoa</taxon>
        <taxon>Ecdysozoa</taxon>
        <taxon>Arthropoda</taxon>
        <taxon>Hexapoda</taxon>
        <taxon>Insecta</taxon>
        <taxon>Pterygota</taxon>
        <taxon>Neoptera</taxon>
        <taxon>Endopterygota</taxon>
        <taxon>Diptera</taxon>
        <taxon>Nematocera</taxon>
        <taxon>Culicoidea</taxon>
        <taxon>Culicidae</taxon>
        <taxon>Culicinae</taxon>
        <taxon>Aedini</taxon>
        <taxon>Aedes</taxon>
        <taxon>Stegomyia</taxon>
    </lineage>
</organism>
<dbReference type="GeneID" id="134288720"/>
<dbReference type="InterPro" id="IPR043128">
    <property type="entry name" value="Rev_trsase/Diguanyl_cyclase"/>
</dbReference>
<evidence type="ECO:0000313" key="4">
    <source>
        <dbReference type="EnsemblMetazoa" id="AALFPA23_002170.P1847"/>
    </source>
</evidence>
<dbReference type="InterPro" id="IPR000477">
    <property type="entry name" value="RT_dom"/>
</dbReference>
<dbReference type="SUPFAM" id="SSF56672">
    <property type="entry name" value="DNA/RNA polymerases"/>
    <property type="match status" value="1"/>
</dbReference>
<evidence type="ECO:0000256" key="1">
    <source>
        <dbReference type="SAM" id="Coils"/>
    </source>
</evidence>
<reference evidence="4" key="2">
    <citation type="submission" date="2025-05" db="UniProtKB">
        <authorList>
            <consortium name="EnsemblMetazoa"/>
        </authorList>
    </citation>
    <scope>IDENTIFICATION</scope>
    <source>
        <strain evidence="4">Foshan</strain>
    </source>
</reference>
<dbReference type="InterPro" id="IPR008042">
    <property type="entry name" value="Retrotrans_Pao"/>
</dbReference>
<dbReference type="EnsemblMetazoa" id="AALFPA23_002170.R1847">
    <property type="protein sequence ID" value="AALFPA23_002170.P1847"/>
    <property type="gene ID" value="AALFPA23_002170"/>
</dbReference>
<keyword evidence="1" id="KW-0175">Coiled coil</keyword>
<feature type="compositionally biased region" description="Polar residues" evidence="2">
    <location>
        <begin position="25"/>
        <end position="35"/>
    </location>
</feature>
<dbReference type="Gene3D" id="3.10.10.10">
    <property type="entry name" value="HIV Type 1 Reverse Transcriptase, subunit A, domain 1"/>
    <property type="match status" value="1"/>
</dbReference>
<dbReference type="Pfam" id="PF18701">
    <property type="entry name" value="DUF5641"/>
    <property type="match status" value="1"/>
</dbReference>
<name>A0ABM1XRJ4_AEDAL</name>
<dbReference type="PROSITE" id="PS50994">
    <property type="entry name" value="INTEGRASE"/>
    <property type="match status" value="1"/>
</dbReference>
<dbReference type="Proteomes" id="UP000069940">
    <property type="component" value="Unassembled WGS sequence"/>
</dbReference>
<dbReference type="PANTHER" id="PTHR47331">
    <property type="entry name" value="PHD-TYPE DOMAIN-CONTAINING PROTEIN"/>
    <property type="match status" value="1"/>
</dbReference>
<feature type="coiled-coil region" evidence="1">
    <location>
        <begin position="80"/>
        <end position="125"/>
    </location>
</feature>
<dbReference type="InterPro" id="IPR036397">
    <property type="entry name" value="RNaseH_sf"/>
</dbReference>
<dbReference type="SUPFAM" id="SSF53098">
    <property type="entry name" value="Ribonuclease H-like"/>
    <property type="match status" value="1"/>
</dbReference>
<dbReference type="Pfam" id="PF00078">
    <property type="entry name" value="RVT_1"/>
    <property type="match status" value="1"/>
</dbReference>
<feature type="domain" description="Integrase catalytic" evidence="3">
    <location>
        <begin position="1105"/>
        <end position="1294"/>
    </location>
</feature>
<proteinExistence type="predicted"/>
<dbReference type="InterPro" id="IPR001584">
    <property type="entry name" value="Integrase_cat-core"/>
</dbReference>
<dbReference type="Pfam" id="PF05380">
    <property type="entry name" value="Peptidase_A17"/>
    <property type="match status" value="1"/>
</dbReference>
<feature type="region of interest" description="Disordered" evidence="2">
    <location>
        <begin position="1"/>
        <end position="62"/>
    </location>
</feature>
<dbReference type="InterPro" id="IPR012337">
    <property type="entry name" value="RNaseH-like_sf"/>
</dbReference>
<evidence type="ECO:0000259" key="3">
    <source>
        <dbReference type="PROSITE" id="PS50994"/>
    </source>
</evidence>
<reference evidence="5" key="1">
    <citation type="journal article" date="2015" name="Proc. Natl. Acad. Sci. U.S.A.">
        <title>Genome sequence of the Asian Tiger mosquito, Aedes albopictus, reveals insights into its biology, genetics, and evolution.</title>
        <authorList>
            <person name="Chen X.G."/>
            <person name="Jiang X."/>
            <person name="Gu J."/>
            <person name="Xu M."/>
            <person name="Wu Y."/>
            <person name="Deng Y."/>
            <person name="Zhang C."/>
            <person name="Bonizzoni M."/>
            <person name="Dermauw W."/>
            <person name="Vontas J."/>
            <person name="Armbruster P."/>
            <person name="Huang X."/>
            <person name="Yang Y."/>
            <person name="Zhang H."/>
            <person name="He W."/>
            <person name="Peng H."/>
            <person name="Liu Y."/>
            <person name="Wu K."/>
            <person name="Chen J."/>
            <person name="Lirakis M."/>
            <person name="Topalis P."/>
            <person name="Van Leeuwen T."/>
            <person name="Hall A.B."/>
            <person name="Jiang X."/>
            <person name="Thorpe C."/>
            <person name="Mueller R.L."/>
            <person name="Sun C."/>
            <person name="Waterhouse R.M."/>
            <person name="Yan G."/>
            <person name="Tu Z.J."/>
            <person name="Fang X."/>
            <person name="James A.A."/>
        </authorList>
    </citation>
    <scope>NUCLEOTIDE SEQUENCE [LARGE SCALE GENOMIC DNA]</scope>
    <source>
        <strain evidence="5">Foshan</strain>
    </source>
</reference>
<dbReference type="InterPro" id="IPR040676">
    <property type="entry name" value="DUF5641"/>
</dbReference>
<dbReference type="InterPro" id="IPR043502">
    <property type="entry name" value="DNA/RNA_pol_sf"/>
</dbReference>
<evidence type="ECO:0000313" key="5">
    <source>
        <dbReference type="Proteomes" id="UP000069940"/>
    </source>
</evidence>